<name>A0AAP0EL35_9MAGN</name>
<evidence type="ECO:0000256" key="6">
    <source>
        <dbReference type="ARBA" id="ARBA00022989"/>
    </source>
</evidence>
<gene>
    <name evidence="11" type="ORF">Scep_026708</name>
</gene>
<dbReference type="InterPro" id="IPR013261">
    <property type="entry name" value="Tim21"/>
</dbReference>
<keyword evidence="12" id="KW-1185">Reference proteome</keyword>
<dbReference type="GO" id="GO:0030150">
    <property type="term" value="P:protein import into mitochondrial matrix"/>
    <property type="evidence" value="ECO:0007669"/>
    <property type="project" value="UniProtKB-UniRule"/>
</dbReference>
<keyword evidence="8 9" id="KW-0472">Membrane</keyword>
<dbReference type="InterPro" id="IPR038552">
    <property type="entry name" value="Tim21_IMS_sf"/>
</dbReference>
<dbReference type="PANTHER" id="PTHR13032:SF6">
    <property type="entry name" value="MITOCHONDRIAL IMPORT INNER MEMBRANE TRANSLOCASE SUBUNIT TIM21"/>
    <property type="match status" value="1"/>
</dbReference>
<feature type="region of interest" description="Disordered" evidence="10">
    <location>
        <begin position="127"/>
        <end position="146"/>
    </location>
</feature>
<dbReference type="GO" id="GO:0005744">
    <property type="term" value="C:TIM23 mitochondrial import inner membrane translocase complex"/>
    <property type="evidence" value="ECO:0007669"/>
    <property type="project" value="UniProtKB-UniRule"/>
</dbReference>
<proteinExistence type="inferred from homology"/>
<organism evidence="11 12">
    <name type="scientific">Stephania cephalantha</name>
    <dbReference type="NCBI Taxonomy" id="152367"/>
    <lineage>
        <taxon>Eukaryota</taxon>
        <taxon>Viridiplantae</taxon>
        <taxon>Streptophyta</taxon>
        <taxon>Embryophyta</taxon>
        <taxon>Tracheophyta</taxon>
        <taxon>Spermatophyta</taxon>
        <taxon>Magnoliopsida</taxon>
        <taxon>Ranunculales</taxon>
        <taxon>Menispermaceae</taxon>
        <taxon>Menispermoideae</taxon>
        <taxon>Cissampelideae</taxon>
        <taxon>Stephania</taxon>
    </lineage>
</organism>
<dbReference type="FunFam" id="3.10.450.320:FF:000002">
    <property type="entry name" value="Mitochondrial import inner membrane translocase subunit tim21"/>
    <property type="match status" value="1"/>
</dbReference>
<feature type="transmembrane region" description="Helical" evidence="9">
    <location>
        <begin position="169"/>
        <end position="190"/>
    </location>
</feature>
<evidence type="ECO:0000256" key="2">
    <source>
        <dbReference type="ARBA" id="ARBA00010867"/>
    </source>
</evidence>
<keyword evidence="9" id="KW-0813">Transport</keyword>
<reference evidence="11 12" key="1">
    <citation type="submission" date="2024-01" db="EMBL/GenBank/DDBJ databases">
        <title>Genome assemblies of Stephania.</title>
        <authorList>
            <person name="Yang L."/>
        </authorList>
    </citation>
    <scope>NUCLEOTIDE SEQUENCE [LARGE SCALE GENOMIC DNA]</scope>
    <source>
        <strain evidence="11">JXDWG</strain>
        <tissue evidence="11">Leaf</tissue>
    </source>
</reference>
<comment type="subcellular location">
    <subcellularLocation>
        <location evidence="1 9">Mitochondrion inner membrane</location>
        <topology evidence="1 9">Single-pass membrane protein</topology>
    </subcellularLocation>
</comment>
<dbReference type="Gene3D" id="3.10.450.320">
    <property type="entry name" value="Mitochondrial import inner membrane translocase subunit Tim21"/>
    <property type="match status" value="1"/>
</dbReference>
<comment type="similarity">
    <text evidence="2 9">Belongs to the TIM21 family.</text>
</comment>
<comment type="caution">
    <text evidence="11">The sequence shown here is derived from an EMBL/GenBank/DDBJ whole genome shotgun (WGS) entry which is preliminary data.</text>
</comment>
<evidence type="ECO:0000256" key="3">
    <source>
        <dbReference type="ARBA" id="ARBA00022692"/>
    </source>
</evidence>
<evidence type="ECO:0000256" key="7">
    <source>
        <dbReference type="ARBA" id="ARBA00023128"/>
    </source>
</evidence>
<protein>
    <recommendedName>
        <fullName evidence="9">Mitochondrial import inner membrane translocase subunit Tim21</fullName>
    </recommendedName>
</protein>
<evidence type="ECO:0000256" key="4">
    <source>
        <dbReference type="ARBA" id="ARBA00022792"/>
    </source>
</evidence>
<keyword evidence="5" id="KW-0809">Transit peptide</keyword>
<accession>A0AAP0EL35</accession>
<keyword evidence="9" id="KW-0653">Protein transport</keyword>
<keyword evidence="7 9" id="KW-0496">Mitochondrion</keyword>
<comment type="function">
    <text evidence="9">Essential component of the TIM23 complex, a complex that mediates the translocation of transit peptide-containing proteins across the mitochondrial inner membrane.</text>
</comment>
<sequence length="353" mass="39199">MVPRWNRSIIYVSKSAFRNNTQSQTDPSFAIRNYSKVSATTASTMEASVEGFLGKPEVVSKSFLVGRSSVATNWIKKDLVIPEGIPLLSQGRQRRELTAGLPALCRCSQTCGMHHMLPFARSLATSSASQSSGRTPQERHGKDISTVDDPFDAPTYNIPEKPVTFAEGASYSVVILAGLGIAAAAGYAVFKELIFEPKEYKIFGKALERIQNDSQGAFINNHTRLMSCDKPSYDVSLATFLGNNLISIPFLHLSSTVRVRIGSPITGYGQESRNRAARQRIPNRTWTDEDGVERVEVNFYIRGPHGAGKVYTEMFKDKEEKQWKFTYLIVEIKSPTPAQLMLESYVPALESNR</sequence>
<dbReference type="AlphaFoldDB" id="A0AAP0EL35"/>
<dbReference type="PANTHER" id="PTHR13032">
    <property type="entry name" value="MITOCHONDRIAL IMPORT INNER MEMBRANE TRANSLOCASE SUBUNIT TIM21"/>
    <property type="match status" value="1"/>
</dbReference>
<evidence type="ECO:0000256" key="9">
    <source>
        <dbReference type="RuleBase" id="RU367142"/>
    </source>
</evidence>
<keyword evidence="3 9" id="KW-0812">Transmembrane</keyword>
<dbReference type="EMBL" id="JBBNAG010000011">
    <property type="protein sequence ID" value="KAK9095239.1"/>
    <property type="molecule type" value="Genomic_DNA"/>
</dbReference>
<evidence type="ECO:0000256" key="8">
    <source>
        <dbReference type="ARBA" id="ARBA00023136"/>
    </source>
</evidence>
<evidence type="ECO:0000256" key="5">
    <source>
        <dbReference type="ARBA" id="ARBA00022946"/>
    </source>
</evidence>
<keyword evidence="6 9" id="KW-1133">Transmembrane helix</keyword>
<evidence type="ECO:0000313" key="12">
    <source>
        <dbReference type="Proteomes" id="UP001419268"/>
    </source>
</evidence>
<keyword evidence="4 9" id="KW-0999">Mitochondrion inner membrane</keyword>
<keyword evidence="9" id="KW-0811">Translocation</keyword>
<feature type="compositionally biased region" description="Basic and acidic residues" evidence="10">
    <location>
        <begin position="136"/>
        <end position="145"/>
    </location>
</feature>
<evidence type="ECO:0000313" key="11">
    <source>
        <dbReference type="EMBL" id="KAK9095239.1"/>
    </source>
</evidence>
<evidence type="ECO:0000256" key="10">
    <source>
        <dbReference type="SAM" id="MobiDB-lite"/>
    </source>
</evidence>
<dbReference type="Pfam" id="PF08294">
    <property type="entry name" value="TIM21"/>
    <property type="match status" value="2"/>
</dbReference>
<evidence type="ECO:0000256" key="1">
    <source>
        <dbReference type="ARBA" id="ARBA00004434"/>
    </source>
</evidence>
<comment type="subunit">
    <text evidence="9">Component of the TIM23 complex.</text>
</comment>
<dbReference type="Proteomes" id="UP001419268">
    <property type="component" value="Unassembled WGS sequence"/>
</dbReference>